<sequence length="331" mass="37983">MDSATHVVMGIGLAGLATIDPVVAHSTAETHAVLVGTLAGSIIPDVDTVLKFKNNATYIRNHRGITHSIPATLLWPILLAAVIMIIFPTANMFHLWLWTFIGVFLHVFVDIFNAYGTQAIRPLSYRWVALGMINIFDPFIFGIHIVGFILWYFVGYPWMIFSAVYAILIIYYLWRAYVHRKIVNRVKARLPDAIEVFLSPTLRWSQYHLSVKAENNYYVGEITAASVNIIDTFTRKPVPDNDIIQAAKKDKNLHAFLSFSPIHRWEVSPFEKGYEVKFIDLRYLSKGHYPFVAAVWLDDHLNIISSYTGWVYSEKKLRKKLLPSTRRERRA</sequence>
<dbReference type="GO" id="GO:0016787">
    <property type="term" value="F:hydrolase activity"/>
    <property type="evidence" value="ECO:0007669"/>
    <property type="project" value="UniProtKB-KW"/>
</dbReference>
<evidence type="ECO:0000256" key="1">
    <source>
        <dbReference type="SAM" id="Phobius"/>
    </source>
</evidence>
<keyword evidence="3" id="KW-1185">Reference proteome</keyword>
<feature type="transmembrane region" description="Helical" evidence="1">
    <location>
        <begin position="158"/>
        <end position="177"/>
    </location>
</feature>
<comment type="caution">
    <text evidence="2">The sequence shown here is derived from an EMBL/GenBank/DDBJ whole genome shotgun (WGS) entry which is preliminary data.</text>
</comment>
<gene>
    <name evidence="2" type="ORF">ACFQRG_13420</name>
</gene>
<dbReference type="InterPro" id="IPR007404">
    <property type="entry name" value="YdjM-like"/>
</dbReference>
<dbReference type="PANTHER" id="PTHR40031:SF1">
    <property type="entry name" value="MEMBRANE-BOUND METAL-DEPENDENT HYDROLASE"/>
    <property type="match status" value="1"/>
</dbReference>
<dbReference type="Proteomes" id="UP001596505">
    <property type="component" value="Unassembled WGS sequence"/>
</dbReference>
<evidence type="ECO:0000313" key="2">
    <source>
        <dbReference type="EMBL" id="MFC7393955.1"/>
    </source>
</evidence>
<reference evidence="3" key="1">
    <citation type="journal article" date="2019" name="Int. J. Syst. Evol. Microbiol.">
        <title>The Global Catalogue of Microorganisms (GCM) 10K type strain sequencing project: providing services to taxonomists for standard genome sequencing and annotation.</title>
        <authorList>
            <consortium name="The Broad Institute Genomics Platform"/>
            <consortium name="The Broad Institute Genome Sequencing Center for Infectious Disease"/>
            <person name="Wu L."/>
            <person name="Ma J."/>
        </authorList>
    </citation>
    <scope>NUCLEOTIDE SEQUENCE [LARGE SCALE GENOMIC DNA]</scope>
    <source>
        <strain evidence="3">CGMCC 1.16305</strain>
    </source>
</reference>
<dbReference type="PANTHER" id="PTHR40031">
    <property type="entry name" value="HYPOTHETICAL MEMBRANE SPANNING PROTEIN"/>
    <property type="match status" value="1"/>
</dbReference>
<dbReference type="EMBL" id="JBHTCO010000017">
    <property type="protein sequence ID" value="MFC7393955.1"/>
    <property type="molecule type" value="Genomic_DNA"/>
</dbReference>
<feature type="transmembrane region" description="Helical" evidence="1">
    <location>
        <begin position="127"/>
        <end position="152"/>
    </location>
</feature>
<feature type="transmembrane region" description="Helical" evidence="1">
    <location>
        <begin position="69"/>
        <end position="89"/>
    </location>
</feature>
<dbReference type="Pfam" id="PF04307">
    <property type="entry name" value="YdjM"/>
    <property type="match status" value="1"/>
</dbReference>
<feature type="transmembrane region" description="Helical" evidence="1">
    <location>
        <begin position="95"/>
        <end position="115"/>
    </location>
</feature>
<proteinExistence type="predicted"/>
<protein>
    <submittedName>
        <fullName evidence="2">Metal-dependent hydrolase</fullName>
    </submittedName>
</protein>
<name>A0ABW2PZ28_9BACL</name>
<keyword evidence="2" id="KW-0378">Hydrolase</keyword>
<dbReference type="InterPro" id="IPR053170">
    <property type="entry name" value="Transcription_regulator"/>
</dbReference>
<organism evidence="2 3">
    <name type="scientific">Scopulibacillus cellulosilyticus</name>
    <dbReference type="NCBI Taxonomy" id="2665665"/>
    <lineage>
        <taxon>Bacteria</taxon>
        <taxon>Bacillati</taxon>
        <taxon>Bacillota</taxon>
        <taxon>Bacilli</taxon>
        <taxon>Bacillales</taxon>
        <taxon>Sporolactobacillaceae</taxon>
        <taxon>Scopulibacillus</taxon>
    </lineage>
</organism>
<accession>A0ABW2PZ28</accession>
<keyword evidence="1" id="KW-1133">Transmembrane helix</keyword>
<dbReference type="RefSeq" id="WP_380966813.1">
    <property type="nucleotide sequence ID" value="NZ_JBHTCO010000017.1"/>
</dbReference>
<evidence type="ECO:0000313" key="3">
    <source>
        <dbReference type="Proteomes" id="UP001596505"/>
    </source>
</evidence>
<keyword evidence="1" id="KW-0812">Transmembrane</keyword>
<keyword evidence="1" id="KW-0472">Membrane</keyword>